<protein>
    <submittedName>
        <fullName evidence="3">Uncharacterized protein</fullName>
    </submittedName>
</protein>
<evidence type="ECO:0000313" key="3">
    <source>
        <dbReference type="EMBL" id="SBT00973.1"/>
    </source>
</evidence>
<name>A0A1A8X8P8_PLAMA</name>
<reference evidence="4" key="1">
    <citation type="submission" date="2016-05" db="EMBL/GenBank/DDBJ databases">
        <authorList>
            <person name="Naeem Raeece"/>
        </authorList>
    </citation>
    <scope>NUCLEOTIDE SEQUENCE [LARGE SCALE GENOMIC DNA]</scope>
</reference>
<feature type="compositionally biased region" description="Basic and acidic residues" evidence="1">
    <location>
        <begin position="1"/>
        <end position="19"/>
    </location>
</feature>
<dbReference type="EMBL" id="FLQW01006752">
    <property type="protein sequence ID" value="SBT00973.1"/>
    <property type="molecule type" value="Genomic_DNA"/>
</dbReference>
<evidence type="ECO:0000256" key="1">
    <source>
        <dbReference type="SAM" id="MobiDB-lite"/>
    </source>
</evidence>
<organism evidence="3 4">
    <name type="scientific">Plasmodium malariae</name>
    <dbReference type="NCBI Taxonomy" id="5858"/>
    <lineage>
        <taxon>Eukaryota</taxon>
        <taxon>Sar</taxon>
        <taxon>Alveolata</taxon>
        <taxon>Apicomplexa</taxon>
        <taxon>Aconoidasida</taxon>
        <taxon>Haemosporida</taxon>
        <taxon>Plasmodiidae</taxon>
        <taxon>Plasmodium</taxon>
        <taxon>Plasmodium (Plasmodium)</taxon>
    </lineage>
</organism>
<dbReference type="Pfam" id="PF12420">
    <property type="entry name" value="DUF3671"/>
    <property type="match status" value="1"/>
</dbReference>
<dbReference type="AlphaFoldDB" id="A0A1A8X8P8"/>
<sequence>MPNNEAKEKKNIYNNEKKTNEKHKHSCRSSLYIEEYGKDVKKNKCYMNKTKKYFDFEKKIFEELDYKDYLKNTETIDDKEYKNVARLLKTNDISAGILNKDEVEGIFIILFSMEHWSESKAINASNILFYCVPFLNFAVIFILGMVYYYKKVIKYENS</sequence>
<evidence type="ECO:0000256" key="2">
    <source>
        <dbReference type="SAM" id="Phobius"/>
    </source>
</evidence>
<proteinExistence type="predicted"/>
<keyword evidence="2" id="KW-1133">Transmembrane helix</keyword>
<feature type="region of interest" description="Disordered" evidence="1">
    <location>
        <begin position="1"/>
        <end position="21"/>
    </location>
</feature>
<evidence type="ECO:0000313" key="4">
    <source>
        <dbReference type="Proteomes" id="UP000078597"/>
    </source>
</evidence>
<gene>
    <name evidence="3" type="ORF">PMALA_079190</name>
</gene>
<dbReference type="Proteomes" id="UP000078597">
    <property type="component" value="Unassembled WGS sequence"/>
</dbReference>
<keyword evidence="2" id="KW-0472">Membrane</keyword>
<feature type="transmembrane region" description="Helical" evidence="2">
    <location>
        <begin position="127"/>
        <end position="149"/>
    </location>
</feature>
<dbReference type="InterPro" id="IPR022139">
    <property type="entry name" value="Fam-L/Fam-M-like_plasmodium"/>
</dbReference>
<accession>A0A1A8X8P8</accession>
<keyword evidence="2" id="KW-0812">Transmembrane</keyword>